<dbReference type="Pfam" id="PF03466">
    <property type="entry name" value="LysR_substrate"/>
    <property type="match status" value="1"/>
</dbReference>
<evidence type="ECO:0000256" key="1">
    <source>
        <dbReference type="ARBA" id="ARBA00009437"/>
    </source>
</evidence>
<protein>
    <submittedName>
        <fullName evidence="3">LysR family transcriptional regulator</fullName>
    </submittedName>
</protein>
<feature type="domain" description="LysR substrate-binding" evidence="2">
    <location>
        <begin position="2"/>
        <end position="107"/>
    </location>
</feature>
<sequence>MWLLPRLASFHEANDDIELNLACSYEDVSFTSGYYDVDIRHGYARWTDGEVETLRNEFMAPLASQDYLKRFPVCKPEDLLERPDFSETPLVQWQQWFGKFGVAVRRRTIFLSIARTCPLRPQRWEQGIALESTMLASVHLGQVPWYQYLTVHSPLKWVPTIWFTRPKTPICHVSRNF</sequence>
<reference evidence="3" key="1">
    <citation type="submission" date="2016-01" db="EMBL/GenBank/DDBJ databases">
        <authorList>
            <person name="Peeters C."/>
        </authorList>
    </citation>
    <scope>NUCLEOTIDE SEQUENCE [LARGE SCALE GENOMIC DNA]</scope>
    <source>
        <strain evidence="3">LMG 22937</strain>
    </source>
</reference>
<proteinExistence type="inferred from homology"/>
<name>A0A158KUN4_9BURK</name>
<evidence type="ECO:0000313" key="3">
    <source>
        <dbReference type="EMBL" id="SAL84886.1"/>
    </source>
</evidence>
<evidence type="ECO:0000259" key="2">
    <source>
        <dbReference type="Pfam" id="PF03466"/>
    </source>
</evidence>
<dbReference type="Gene3D" id="3.40.190.10">
    <property type="entry name" value="Periplasmic binding protein-like II"/>
    <property type="match status" value="2"/>
</dbReference>
<dbReference type="PANTHER" id="PTHR30537">
    <property type="entry name" value="HTH-TYPE TRANSCRIPTIONAL REGULATOR"/>
    <property type="match status" value="1"/>
</dbReference>
<gene>
    <name evidence="3" type="ORF">AWB67_06794</name>
</gene>
<dbReference type="InterPro" id="IPR058163">
    <property type="entry name" value="LysR-type_TF_proteobact-type"/>
</dbReference>
<comment type="caution">
    <text evidence="3">The sequence shown here is derived from an EMBL/GenBank/DDBJ whole genome shotgun (WGS) entry which is preliminary data.</text>
</comment>
<dbReference type="SUPFAM" id="SSF53850">
    <property type="entry name" value="Periplasmic binding protein-like II"/>
    <property type="match status" value="1"/>
</dbReference>
<organism evidence="3 4">
    <name type="scientific">Caballeronia terrestris</name>
    <dbReference type="NCBI Taxonomy" id="1226301"/>
    <lineage>
        <taxon>Bacteria</taxon>
        <taxon>Pseudomonadati</taxon>
        <taxon>Pseudomonadota</taxon>
        <taxon>Betaproteobacteria</taxon>
        <taxon>Burkholderiales</taxon>
        <taxon>Burkholderiaceae</taxon>
        <taxon>Caballeronia</taxon>
    </lineage>
</organism>
<accession>A0A158KUN4</accession>
<dbReference type="AlphaFoldDB" id="A0A158KUN4"/>
<dbReference type="Proteomes" id="UP000054925">
    <property type="component" value="Unassembled WGS sequence"/>
</dbReference>
<dbReference type="EMBL" id="FCOL02000142">
    <property type="protein sequence ID" value="SAL84886.1"/>
    <property type="molecule type" value="Genomic_DNA"/>
</dbReference>
<comment type="similarity">
    <text evidence="1">Belongs to the LysR transcriptional regulatory family.</text>
</comment>
<dbReference type="PANTHER" id="PTHR30537:SF5">
    <property type="entry name" value="HTH-TYPE TRANSCRIPTIONAL ACTIVATOR TTDR-RELATED"/>
    <property type="match status" value="1"/>
</dbReference>
<dbReference type="InterPro" id="IPR005119">
    <property type="entry name" value="LysR_subst-bd"/>
</dbReference>
<evidence type="ECO:0000313" key="4">
    <source>
        <dbReference type="Proteomes" id="UP000054925"/>
    </source>
</evidence>
<keyword evidence="4" id="KW-1185">Reference proteome</keyword>